<dbReference type="InterPro" id="IPR014782">
    <property type="entry name" value="Peptidase_M1_dom"/>
</dbReference>
<dbReference type="Pfam" id="PF01433">
    <property type="entry name" value="Peptidase_M1"/>
    <property type="match status" value="1"/>
</dbReference>
<organism evidence="2 3">
    <name type="scientific">Riemerella anatipestifer</name>
    <name type="common">Moraxella anatipestifer</name>
    <dbReference type="NCBI Taxonomy" id="34085"/>
    <lineage>
        <taxon>Bacteria</taxon>
        <taxon>Pseudomonadati</taxon>
        <taxon>Bacteroidota</taxon>
        <taxon>Flavobacteriia</taxon>
        <taxon>Flavobacteriales</taxon>
        <taxon>Weeksellaceae</taxon>
        <taxon>Riemerella</taxon>
    </lineage>
</organism>
<dbReference type="SUPFAM" id="SSF55486">
    <property type="entry name" value="Metalloproteases ('zincins'), catalytic domain"/>
    <property type="match status" value="1"/>
</dbReference>
<dbReference type="RefSeq" id="WP_014938426.1">
    <property type="nucleotide sequence ID" value="NZ_CP011859.1"/>
</dbReference>
<dbReference type="GO" id="GO:0008270">
    <property type="term" value="F:zinc ion binding"/>
    <property type="evidence" value="ECO:0007669"/>
    <property type="project" value="InterPro"/>
</dbReference>
<dbReference type="Proteomes" id="UP000189883">
    <property type="component" value="Chromosome"/>
</dbReference>
<accession>A0A1S7DQ36</accession>
<proteinExistence type="predicted"/>
<reference evidence="2 3" key="1">
    <citation type="submission" date="2015-06" db="EMBL/GenBank/DDBJ databases">
        <title>R. anatipestifer strain HXb2 is the most virulent strain so far, and the genome sequence would help us uncover the pathogenesis.</title>
        <authorList>
            <person name="Hu Q."/>
            <person name="Qi J."/>
            <person name="Bo H."/>
            <person name="Liu G."/>
            <person name="Tao M."/>
            <person name="Ding Y."/>
            <person name="Xue Y."/>
        </authorList>
    </citation>
    <scope>NUCLEOTIDE SEQUENCE [LARGE SCALE GENOMIC DNA]</scope>
    <source>
        <strain evidence="2 3">HXb2</strain>
    </source>
</reference>
<dbReference type="AlphaFoldDB" id="A0A1S7DQ36"/>
<name>A0A1S7DQ36_RIEAN</name>
<gene>
    <name evidence="2" type="ORF">AB406_0270</name>
</gene>
<sequence>MKKGLIFLILILTISLSFGQTKVNYKVFYSENLQNEGLKIKVSFSSKKASDSTYFQYSNEVWGEPNLTNCLKLVEKENPKYKFKIVADSSRIVVYHPKEKSISFSYRIIQDIKEEGFKSGYRPILQKEYFHILGQSLFIVPEEIFDGKIDDPKIIANIEWLNFPKNFIIHNTFGSQQLKQNLKVKLWSEFYHSLFVGGDYRIKSFNYLKKPVYFAIRGKWLGEYTDDNLFEALKKTIPTQREFWKDNDFDYYTVIITPTITQTDSAYSGQSLTGTGIKNGFIIRSSNNPFNDFSTMKYVFNHEMMHDWIGGKISIKHEELNYWFSEGFTDYYTYKNRLRNNDLTLKEWLDSFNTEVIKAHWENPERNKPNYVIKDDFWKSENVEKIPYRRGAIFAFWLDNQILKKSNCTKSLDNLMRDILKTCTTENRKFTDELFLEIAQKYLDKDIAYFFQKHIINGLDFELKNEDLIDGFQIEYVEKVPKIVAEKEVLKKYILK</sequence>
<dbReference type="Gene3D" id="1.10.390.10">
    <property type="entry name" value="Neutral Protease Domain 2"/>
    <property type="match status" value="1"/>
</dbReference>
<dbReference type="EMBL" id="CP011859">
    <property type="protein sequence ID" value="AQY21233.1"/>
    <property type="molecule type" value="Genomic_DNA"/>
</dbReference>
<dbReference type="InterPro" id="IPR027268">
    <property type="entry name" value="Peptidase_M4/M1_CTD_sf"/>
</dbReference>
<dbReference type="GO" id="GO:0008237">
    <property type="term" value="F:metallopeptidase activity"/>
    <property type="evidence" value="ECO:0007669"/>
    <property type="project" value="InterPro"/>
</dbReference>
<evidence type="ECO:0000313" key="3">
    <source>
        <dbReference type="Proteomes" id="UP000189883"/>
    </source>
</evidence>
<evidence type="ECO:0000313" key="2">
    <source>
        <dbReference type="EMBL" id="AQY21233.1"/>
    </source>
</evidence>
<protein>
    <recommendedName>
        <fullName evidence="1">Peptidase M1 membrane alanine aminopeptidase domain-containing protein</fullName>
    </recommendedName>
</protein>
<evidence type="ECO:0000259" key="1">
    <source>
        <dbReference type="Pfam" id="PF01433"/>
    </source>
</evidence>
<feature type="domain" description="Peptidase M1 membrane alanine aminopeptidase" evidence="1">
    <location>
        <begin position="282"/>
        <end position="435"/>
    </location>
</feature>